<name>A0A7Y3RMH5_9PROT</name>
<dbReference type="PROSITE" id="PS51257">
    <property type="entry name" value="PROKAR_LIPOPROTEIN"/>
    <property type="match status" value="1"/>
</dbReference>
<reference evidence="2 3" key="1">
    <citation type="submission" date="2020-05" db="EMBL/GenBank/DDBJ databases">
        <title>Parvularcula mediterraneae sp. nov., isolated from polypropylene straw from shallow seawater of the seashore of Laganas in Zakynthos island, Greece.</title>
        <authorList>
            <person name="Szabo I."/>
            <person name="Al-Omari J."/>
            <person name="Rado J."/>
            <person name="Szerdahelyi G.S."/>
        </authorList>
    </citation>
    <scope>NUCLEOTIDE SEQUENCE [LARGE SCALE GENOMIC DNA]</scope>
    <source>
        <strain evidence="2 3">ZS-1/3</strain>
    </source>
</reference>
<proteinExistence type="predicted"/>
<evidence type="ECO:0008006" key="4">
    <source>
        <dbReference type="Google" id="ProtNLM"/>
    </source>
</evidence>
<dbReference type="EMBL" id="JABFCX010000003">
    <property type="protein sequence ID" value="NNU16828.1"/>
    <property type="molecule type" value="Genomic_DNA"/>
</dbReference>
<evidence type="ECO:0000256" key="1">
    <source>
        <dbReference type="SAM" id="SignalP"/>
    </source>
</evidence>
<feature type="signal peptide" evidence="1">
    <location>
        <begin position="1"/>
        <end position="17"/>
    </location>
</feature>
<dbReference type="RefSeq" id="WP_173199659.1">
    <property type="nucleotide sequence ID" value="NZ_JABFCX010000003.1"/>
</dbReference>
<dbReference type="Proteomes" id="UP000536835">
    <property type="component" value="Unassembled WGS sequence"/>
</dbReference>
<evidence type="ECO:0000313" key="2">
    <source>
        <dbReference type="EMBL" id="NNU16828.1"/>
    </source>
</evidence>
<dbReference type="AlphaFoldDB" id="A0A7Y3RMH5"/>
<evidence type="ECO:0000313" key="3">
    <source>
        <dbReference type="Proteomes" id="UP000536835"/>
    </source>
</evidence>
<accession>A0A7Y3RMH5</accession>
<sequence>MIRFAVLALPFALAACAGVSGMPVEDDDLPPVQRSENWKDWGREENVARRVSGTPLGTEALKARLVGNVLSGCYPNEQTFSERLTTDGNVIEAGTGKQLAKYAIQSDQLCFQYPNQPVACYTVTEDRDRLLFYSAGGFRLVAATGCPFPKDVKGVAESPSSSG</sequence>
<keyword evidence="1" id="KW-0732">Signal</keyword>
<gene>
    <name evidence="2" type="ORF">HK107_10910</name>
</gene>
<comment type="caution">
    <text evidence="2">The sequence shown here is derived from an EMBL/GenBank/DDBJ whole genome shotgun (WGS) entry which is preliminary data.</text>
</comment>
<organism evidence="2 3">
    <name type="scientific">Parvularcula mediterranea</name>
    <dbReference type="NCBI Taxonomy" id="2732508"/>
    <lineage>
        <taxon>Bacteria</taxon>
        <taxon>Pseudomonadati</taxon>
        <taxon>Pseudomonadota</taxon>
        <taxon>Alphaproteobacteria</taxon>
        <taxon>Parvularculales</taxon>
        <taxon>Parvularculaceae</taxon>
        <taxon>Parvularcula</taxon>
    </lineage>
</organism>
<feature type="chain" id="PRO_5031317531" description="Lipoprotein" evidence="1">
    <location>
        <begin position="18"/>
        <end position="163"/>
    </location>
</feature>
<protein>
    <recommendedName>
        <fullName evidence="4">Lipoprotein</fullName>
    </recommendedName>
</protein>
<keyword evidence="3" id="KW-1185">Reference proteome</keyword>